<dbReference type="Pfam" id="PF00404">
    <property type="entry name" value="Dockerin_1"/>
    <property type="match status" value="1"/>
</dbReference>
<feature type="chain" id="PRO_5038832942" evidence="1">
    <location>
        <begin position="26"/>
        <end position="538"/>
    </location>
</feature>
<evidence type="ECO:0000256" key="1">
    <source>
        <dbReference type="SAM" id="SignalP"/>
    </source>
</evidence>
<evidence type="ECO:0000259" key="2">
    <source>
        <dbReference type="PROSITE" id="PS51766"/>
    </source>
</evidence>
<proteinExistence type="predicted"/>
<dbReference type="GO" id="GO:0000272">
    <property type="term" value="P:polysaccharide catabolic process"/>
    <property type="evidence" value="ECO:0007669"/>
    <property type="project" value="InterPro"/>
</dbReference>
<dbReference type="SUPFAM" id="SSF63446">
    <property type="entry name" value="Type I dockerin domain"/>
    <property type="match status" value="1"/>
</dbReference>
<protein>
    <submittedName>
        <fullName evidence="3">Dockerin type I repeat-containing protein</fullName>
    </submittedName>
</protein>
<accession>A0A9D1I8Z7</accession>
<gene>
    <name evidence="3" type="ORF">IAD50_08615</name>
</gene>
<dbReference type="InterPro" id="IPR002105">
    <property type="entry name" value="Dockerin_1_rpt"/>
</dbReference>
<dbReference type="AlphaFoldDB" id="A0A9D1I8Z7"/>
<dbReference type="Gene3D" id="1.10.1330.10">
    <property type="entry name" value="Dockerin domain"/>
    <property type="match status" value="1"/>
</dbReference>
<reference evidence="3" key="2">
    <citation type="journal article" date="2021" name="PeerJ">
        <title>Extensive microbial diversity within the chicken gut microbiome revealed by metagenomics and culture.</title>
        <authorList>
            <person name="Gilroy R."/>
            <person name="Ravi A."/>
            <person name="Getino M."/>
            <person name="Pursley I."/>
            <person name="Horton D.L."/>
            <person name="Alikhan N.F."/>
            <person name="Baker D."/>
            <person name="Gharbi K."/>
            <person name="Hall N."/>
            <person name="Watson M."/>
            <person name="Adriaenssens E.M."/>
            <person name="Foster-Nyarko E."/>
            <person name="Jarju S."/>
            <person name="Secka A."/>
            <person name="Antonio M."/>
            <person name="Oren A."/>
            <person name="Chaudhuri R.R."/>
            <person name="La Ragione R."/>
            <person name="Hildebrand F."/>
            <person name="Pallen M.J."/>
        </authorList>
    </citation>
    <scope>NUCLEOTIDE SEQUENCE</scope>
    <source>
        <strain evidence="3">CHK195-4489</strain>
    </source>
</reference>
<keyword evidence="1" id="KW-0732">Signal</keyword>
<dbReference type="CDD" id="cd14256">
    <property type="entry name" value="Dockerin_I"/>
    <property type="match status" value="1"/>
</dbReference>
<sequence>MKKVLSLVLALSVAASLLTGSFALSAEEAYDDTYVYVMSETSVTGNNVEITTSAGGEYIGVITEGSDPWISLAGISVPSEYGYMAVKYAGASNTSFVGNNHYVATDGGLAWGQPGSFTAPNMTADNAWHLKIYSVADCFAGVGTDNITNIRLLVGNTTDAETRIAYVGFFKSEAEASAYDAAYCAANTLDDMPPPERTEVIPEALDAVPEYTFDFNDLEAGYDLYGVSYAEGNPFRVNWTPLAGNPTSSVVVADDHSAMLSQFSQAEFDDRWKGGSEISLDLKGTGGSNFCGFYVRPGDEGTTPFFENDGARSDGADSTTGTTGIGFSFRTKDGKQGIEIFVKYFDSTLNKLQVKGYFFADAVEATNEFHTYKIVDDDAGTIQFYADGSLFAQVKYANPEMTESAMYSEKYYSDAQILDAEGTVLVTVENALISTQSTLKLGVRAETLYIDNIRFTKLSDGSEPTYGNVDGNDRINGADVTLLLQYLAEWDVTINETYADVNGDGEIDGRDATLLLQYLANWDVVLGPQTTESFDGNP</sequence>
<organism evidence="3 4">
    <name type="scientific">Candidatus Egerieisoma faecipullorum</name>
    <dbReference type="NCBI Taxonomy" id="2840963"/>
    <lineage>
        <taxon>Bacteria</taxon>
        <taxon>Bacillati</taxon>
        <taxon>Bacillota</taxon>
        <taxon>Clostridia</taxon>
        <taxon>Eubacteriales</taxon>
        <taxon>Clostridiaceae</taxon>
        <taxon>Clostridiaceae incertae sedis</taxon>
        <taxon>Candidatus Egerieisoma</taxon>
    </lineage>
</organism>
<dbReference type="InterPro" id="IPR016134">
    <property type="entry name" value="Dockerin_dom"/>
</dbReference>
<dbReference type="InterPro" id="IPR036439">
    <property type="entry name" value="Dockerin_dom_sf"/>
</dbReference>
<comment type="caution">
    <text evidence="3">The sequence shown here is derived from an EMBL/GenBank/DDBJ whole genome shotgun (WGS) entry which is preliminary data.</text>
</comment>
<dbReference type="EMBL" id="DVMM01000191">
    <property type="protein sequence ID" value="HIU30341.1"/>
    <property type="molecule type" value="Genomic_DNA"/>
</dbReference>
<dbReference type="GO" id="GO:0004553">
    <property type="term" value="F:hydrolase activity, hydrolyzing O-glycosyl compounds"/>
    <property type="evidence" value="ECO:0007669"/>
    <property type="project" value="InterPro"/>
</dbReference>
<evidence type="ECO:0000313" key="3">
    <source>
        <dbReference type="EMBL" id="HIU30341.1"/>
    </source>
</evidence>
<feature type="domain" description="Dockerin" evidence="2">
    <location>
        <begin position="462"/>
        <end position="529"/>
    </location>
</feature>
<reference evidence="3" key="1">
    <citation type="submission" date="2020-10" db="EMBL/GenBank/DDBJ databases">
        <authorList>
            <person name="Gilroy R."/>
        </authorList>
    </citation>
    <scope>NUCLEOTIDE SEQUENCE</scope>
    <source>
        <strain evidence="3">CHK195-4489</strain>
    </source>
</reference>
<dbReference type="PROSITE" id="PS51766">
    <property type="entry name" value="DOCKERIN"/>
    <property type="match status" value="1"/>
</dbReference>
<feature type="signal peptide" evidence="1">
    <location>
        <begin position="1"/>
        <end position="25"/>
    </location>
</feature>
<dbReference type="Proteomes" id="UP000824089">
    <property type="component" value="Unassembled WGS sequence"/>
</dbReference>
<name>A0A9D1I8Z7_9CLOT</name>
<evidence type="ECO:0000313" key="4">
    <source>
        <dbReference type="Proteomes" id="UP000824089"/>
    </source>
</evidence>